<gene>
    <name evidence="2" type="ORF">BDDG_03012</name>
</gene>
<feature type="compositionally biased region" description="Polar residues" evidence="1">
    <location>
        <begin position="335"/>
        <end position="347"/>
    </location>
</feature>
<name>F2TA08_AJEDA</name>
<dbReference type="Proteomes" id="UP000007802">
    <property type="component" value="Unassembled WGS sequence"/>
</dbReference>
<reference evidence="2" key="1">
    <citation type="submission" date="2010-03" db="EMBL/GenBank/DDBJ databases">
        <title>Annotation of Blastomyces dermatitidis strain ATCC 18188.</title>
        <authorList>
            <consortium name="The Broad Institute Genome Sequencing Platform"/>
            <consortium name="Broad Institute Genome Sequencing Center for Infectious Disease."/>
            <person name="Cuomo C."/>
            <person name="Klein B."/>
            <person name="Sullivan T."/>
            <person name="Heitman J."/>
            <person name="Young S."/>
            <person name="Zeng Q."/>
            <person name="Gargeya S."/>
            <person name="Alvarado L."/>
            <person name="Berlin A.M."/>
            <person name="Chapman S.B."/>
            <person name="Chen Z."/>
            <person name="Freedman E."/>
            <person name="Gellesch M."/>
            <person name="Goldberg J."/>
            <person name="Griggs A."/>
            <person name="Gujja S."/>
            <person name="Heilman E."/>
            <person name="Heiman D."/>
            <person name="Howarth C."/>
            <person name="Mehta T."/>
            <person name="Neiman D."/>
            <person name="Pearson M."/>
            <person name="Roberts A."/>
            <person name="Saif S."/>
            <person name="Shea T."/>
            <person name="Shenoy N."/>
            <person name="Sisk P."/>
            <person name="Stolte C."/>
            <person name="Sykes S."/>
            <person name="White J."/>
            <person name="Yandava C."/>
            <person name="Haas B."/>
            <person name="Nusbaum C."/>
            <person name="Birren B."/>
        </authorList>
    </citation>
    <scope>NUCLEOTIDE SEQUENCE [LARGE SCALE GENOMIC DNA]</scope>
    <source>
        <strain evidence="2">ATCC 18188</strain>
    </source>
</reference>
<proteinExistence type="predicted"/>
<evidence type="ECO:0000313" key="2">
    <source>
        <dbReference type="EMBL" id="EGE80071.2"/>
    </source>
</evidence>
<dbReference type="EMBL" id="GG749418">
    <property type="protein sequence ID" value="EGE80071.2"/>
    <property type="molecule type" value="Genomic_DNA"/>
</dbReference>
<dbReference type="OrthoDB" id="4206311at2759"/>
<feature type="region of interest" description="Disordered" evidence="1">
    <location>
        <begin position="304"/>
        <end position="416"/>
    </location>
</feature>
<feature type="compositionally biased region" description="Acidic residues" evidence="1">
    <location>
        <begin position="406"/>
        <end position="416"/>
    </location>
</feature>
<dbReference type="HOGENOM" id="CLU_558920_0_0_1"/>
<feature type="compositionally biased region" description="Polar residues" evidence="1">
    <location>
        <begin position="305"/>
        <end position="323"/>
    </location>
</feature>
<evidence type="ECO:0008006" key="3">
    <source>
        <dbReference type="Google" id="ProtNLM"/>
    </source>
</evidence>
<evidence type="ECO:0000256" key="1">
    <source>
        <dbReference type="SAM" id="MobiDB-lite"/>
    </source>
</evidence>
<dbReference type="AlphaFoldDB" id="F2TA08"/>
<protein>
    <recommendedName>
        <fullName evidence="3">PXA domain-containing protein</fullName>
    </recommendedName>
</protein>
<sequence length="472" mass="51823">MPLVDHFLIVLESANQQPQKYGSSTHGEWITKGSSLWMLYSDHPPHDLLLLYLQGKIPGHNEIDILQDVSYPRSTSQWPISSNFSGNKHILIEVRSAISGAPSLRSRGFRIMARAQATDILFPCFSHSFRSAYDVAVSVRGDARDDYGLILETFLAHLLTTFAWPLLRFLHETIQKRLFTPTLLPVLLLAIRTTLFPFNTKPSQNANISTLSSSTGSMVPQAEVGINSDSVGNNGRMGWTFSLTPSQPSAQLPVTLQTWSESQALSKTQENMIKRACAASILSLIPRRVALTVFCIPTLHAKNPGNKTLNLESPKITSPTIHSGSREPKAVTGYEAQQSSSSSQRYTAPNPRESGANFPASQPTSSPTITYIQSTVTNRKSKNSAGAAPIQTTVLPSSGYEANAGADDEDDNEETNEQEALLLAIEHDFLDIFADKYCNKHLMYSIVETVLVKLLPEISEHGIAELMAERGV</sequence>
<accession>F2TA08</accession>
<organism evidence="2">
    <name type="scientific">Ajellomyces dermatitidis (strain ATCC 18188 / CBS 674.68)</name>
    <name type="common">Blastomyces dermatitidis</name>
    <dbReference type="NCBI Taxonomy" id="653446"/>
    <lineage>
        <taxon>Eukaryota</taxon>
        <taxon>Fungi</taxon>
        <taxon>Dikarya</taxon>
        <taxon>Ascomycota</taxon>
        <taxon>Pezizomycotina</taxon>
        <taxon>Eurotiomycetes</taxon>
        <taxon>Eurotiomycetidae</taxon>
        <taxon>Onygenales</taxon>
        <taxon>Ajellomycetaceae</taxon>
        <taxon>Blastomyces</taxon>
    </lineage>
</organism>
<feature type="compositionally biased region" description="Polar residues" evidence="1">
    <location>
        <begin position="359"/>
        <end position="378"/>
    </location>
</feature>